<name>A0A222P4U1_9GAMM</name>
<evidence type="ECO:0000313" key="1">
    <source>
        <dbReference type="EMBL" id="ASQ46833.1"/>
    </source>
</evidence>
<keyword evidence="2" id="KW-1185">Reference proteome</keyword>
<dbReference type="KEGG" id="lcd:clem_11480"/>
<evidence type="ECO:0000313" key="2">
    <source>
        <dbReference type="Proteomes" id="UP000201728"/>
    </source>
</evidence>
<reference evidence="2" key="1">
    <citation type="submission" date="2016-07" db="EMBL/GenBank/DDBJ databases">
        <authorList>
            <person name="Florea S."/>
            <person name="Webb J.S."/>
            <person name="Jaromczyk J."/>
            <person name="Schardl C.L."/>
        </authorList>
    </citation>
    <scope>NUCLEOTIDE SEQUENCE [LARGE SCALE GENOMIC DNA]</scope>
    <source>
        <strain evidence="2">CDC-D5610</strain>
    </source>
</reference>
<gene>
    <name evidence="1" type="ORF">clem_11480</name>
</gene>
<dbReference type="OrthoDB" id="5653420at2"/>
<dbReference type="RefSeq" id="WP_094091653.1">
    <property type="nucleotide sequence ID" value="NZ_CP016397.1"/>
</dbReference>
<sequence>MNPEDHLVIRFLRYWNFNNAANLFIKSLFNSNIKISFHEALENAITELSKRNNESPPLNDTSTAGLIVFFKRQNDLFEEIGRKYQLSQLNSALVIDDEVQSTHKSSVI</sequence>
<proteinExistence type="predicted"/>
<protein>
    <submittedName>
        <fullName evidence="1">Uncharacterized protein</fullName>
    </submittedName>
</protein>
<dbReference type="AlphaFoldDB" id="A0A222P4U1"/>
<dbReference type="EMBL" id="CP016397">
    <property type="protein sequence ID" value="ASQ46833.1"/>
    <property type="molecule type" value="Genomic_DNA"/>
</dbReference>
<accession>A0A222P4U1</accession>
<organism evidence="1 2">
    <name type="scientific">Legionella clemsonensis</name>
    <dbReference type="NCBI Taxonomy" id="1867846"/>
    <lineage>
        <taxon>Bacteria</taxon>
        <taxon>Pseudomonadati</taxon>
        <taxon>Pseudomonadota</taxon>
        <taxon>Gammaproteobacteria</taxon>
        <taxon>Legionellales</taxon>
        <taxon>Legionellaceae</taxon>
        <taxon>Legionella</taxon>
    </lineage>
</organism>
<dbReference type="Proteomes" id="UP000201728">
    <property type="component" value="Chromosome"/>
</dbReference>